<dbReference type="Pfam" id="PF00651">
    <property type="entry name" value="BTB"/>
    <property type="match status" value="1"/>
</dbReference>
<dbReference type="CDD" id="cd18186">
    <property type="entry name" value="BTB_POZ_ZBTB_KLHL-like"/>
    <property type="match status" value="1"/>
</dbReference>
<name>A0A8H4TS34_9HYPO</name>
<dbReference type="PANTHER" id="PTHR47843">
    <property type="entry name" value="BTB DOMAIN-CONTAINING PROTEIN-RELATED"/>
    <property type="match status" value="1"/>
</dbReference>
<dbReference type="AlphaFoldDB" id="A0A8H4TS34"/>
<accession>A0A8H4TS34</accession>
<dbReference type="InterPro" id="IPR011333">
    <property type="entry name" value="SKP1/BTB/POZ_sf"/>
</dbReference>
<reference evidence="2" key="1">
    <citation type="journal article" date="2020" name="BMC Genomics">
        <title>Correction to: Identification and distribution of gene clusters required for synthesis of sphingolipid metabolism inhibitors in diverse species of the filamentous fungus Fusarium.</title>
        <authorList>
            <person name="Kim H.S."/>
            <person name="Lohmar J.M."/>
            <person name="Busman M."/>
            <person name="Brown D.W."/>
            <person name="Naumann T.A."/>
            <person name="Divon H.H."/>
            <person name="Lysoe E."/>
            <person name="Uhlig S."/>
            <person name="Proctor R.H."/>
        </authorList>
    </citation>
    <scope>NUCLEOTIDE SEQUENCE</scope>
    <source>
        <strain evidence="2">NRRL 20472</strain>
    </source>
</reference>
<keyword evidence="3" id="KW-1185">Reference proteome</keyword>
<dbReference type="OrthoDB" id="6359816at2759"/>
<dbReference type="PROSITE" id="PS50097">
    <property type="entry name" value="BTB"/>
    <property type="match status" value="1"/>
</dbReference>
<comment type="caution">
    <text evidence="2">The sequence shown here is derived from an EMBL/GenBank/DDBJ whole genome shotgun (WGS) entry which is preliminary data.</text>
</comment>
<dbReference type="SMART" id="SM00225">
    <property type="entry name" value="BTB"/>
    <property type="match status" value="1"/>
</dbReference>
<feature type="domain" description="BTB" evidence="1">
    <location>
        <begin position="20"/>
        <end position="89"/>
    </location>
</feature>
<proteinExistence type="predicted"/>
<organism evidence="2 3">
    <name type="scientific">Fusarium sarcochroum</name>
    <dbReference type="NCBI Taxonomy" id="1208366"/>
    <lineage>
        <taxon>Eukaryota</taxon>
        <taxon>Fungi</taxon>
        <taxon>Dikarya</taxon>
        <taxon>Ascomycota</taxon>
        <taxon>Pezizomycotina</taxon>
        <taxon>Sordariomycetes</taxon>
        <taxon>Hypocreomycetidae</taxon>
        <taxon>Hypocreales</taxon>
        <taxon>Nectriaceae</taxon>
        <taxon>Fusarium</taxon>
        <taxon>Fusarium lateritium species complex</taxon>
    </lineage>
</organism>
<dbReference type="EMBL" id="JABEXW010000500">
    <property type="protein sequence ID" value="KAF4963040.1"/>
    <property type="molecule type" value="Genomic_DNA"/>
</dbReference>
<protein>
    <recommendedName>
        <fullName evidence="1">BTB domain-containing protein</fullName>
    </recommendedName>
</protein>
<evidence type="ECO:0000313" key="2">
    <source>
        <dbReference type="EMBL" id="KAF4963040.1"/>
    </source>
</evidence>
<dbReference type="PANTHER" id="PTHR47843:SF5">
    <property type="entry name" value="BTB_POZ DOMAIN PROTEIN"/>
    <property type="match status" value="1"/>
</dbReference>
<gene>
    <name evidence="2" type="ORF">FSARC_8913</name>
</gene>
<evidence type="ECO:0000259" key="1">
    <source>
        <dbReference type="PROSITE" id="PS50097"/>
    </source>
</evidence>
<dbReference type="InterPro" id="IPR000210">
    <property type="entry name" value="BTB/POZ_dom"/>
</dbReference>
<dbReference type="Proteomes" id="UP000622797">
    <property type="component" value="Unassembled WGS sequence"/>
</dbReference>
<evidence type="ECO:0000313" key="3">
    <source>
        <dbReference type="Proteomes" id="UP000622797"/>
    </source>
</evidence>
<dbReference type="SUPFAM" id="SSF54695">
    <property type="entry name" value="POZ domain"/>
    <property type="match status" value="1"/>
</dbReference>
<reference evidence="2" key="2">
    <citation type="submission" date="2020-05" db="EMBL/GenBank/DDBJ databases">
        <authorList>
            <person name="Kim H.-S."/>
            <person name="Proctor R.H."/>
            <person name="Brown D.W."/>
        </authorList>
    </citation>
    <scope>NUCLEOTIDE SEQUENCE</scope>
    <source>
        <strain evidence="2">NRRL 20472</strain>
    </source>
</reference>
<dbReference type="Gene3D" id="3.30.710.10">
    <property type="entry name" value="Potassium Channel Kv1.1, Chain A"/>
    <property type="match status" value="1"/>
</dbReference>
<sequence>MAYAEVRSQMARAREKGEFTDFTFLCGESRIPAHKVIVCGQSPVFRAACTGKFKNQEASSSTYDLSSHPVEMVQRMVDCLYTGGYSVVKDKPDDPTPSSSPLSIHVMMYALGDKYNVTELMDVSTKEYSERLGRESEFEDFLSSLPDVYSSTPEGSRGLRDAAVNFVRIKADRGMDGVPVPEWLEELAAACPDFIKELLYDFLEHPFMAYCDCGNENGEIRVDVEVSEGLWRRNDETYGHDSSLRDID</sequence>